<evidence type="ECO:0000256" key="1">
    <source>
        <dbReference type="SAM" id="Phobius"/>
    </source>
</evidence>
<evidence type="ECO:0000313" key="2">
    <source>
        <dbReference type="EMBL" id="UBZ25570.1"/>
    </source>
</evidence>
<accession>A0AAE8Y503</accession>
<dbReference type="Proteomes" id="UP000831195">
    <property type="component" value="Segment"/>
</dbReference>
<gene>
    <name evidence="2" type="ORF">CcNV_085</name>
</gene>
<organism evidence="2 3">
    <name type="scientific">Crangon crangon nudivirus</name>
    <dbReference type="NCBI Taxonomy" id="2880838"/>
    <lineage>
        <taxon>Viruses</taxon>
        <taxon>Viruses incertae sedis</taxon>
        <taxon>Naldaviricetes</taxon>
        <taxon>Lefavirales</taxon>
        <taxon>Nudiviridae</taxon>
        <taxon>Gammanudivirus</taxon>
        <taxon>Gammanudivirus cracrangonis</taxon>
    </lineage>
</organism>
<keyword evidence="1" id="KW-1133">Transmembrane helix</keyword>
<keyword evidence="1" id="KW-0812">Transmembrane</keyword>
<proteinExistence type="predicted"/>
<name>A0AAE8Y503_9VIRU</name>
<dbReference type="EMBL" id="MZ311577">
    <property type="protein sequence ID" value="UBZ25570.1"/>
    <property type="molecule type" value="Genomic_DNA"/>
</dbReference>
<keyword evidence="1" id="KW-0472">Membrane</keyword>
<feature type="transmembrane region" description="Helical" evidence="1">
    <location>
        <begin position="117"/>
        <end position="139"/>
    </location>
</feature>
<evidence type="ECO:0000313" key="3">
    <source>
        <dbReference type="Proteomes" id="UP000831195"/>
    </source>
</evidence>
<protein>
    <submittedName>
        <fullName evidence="2">PIF-6</fullName>
    </submittedName>
</protein>
<sequence length="148" mass="17005">MQLTKEYLAGLLERNIIPVAQWSYKIIDNVECFHIKNPVYCNVFWVDMWYYYLAEKFKMQAMVTNLQDQDLTVPVILSVDLRLISAPISLQNVYYYATQTVTTAVATPFIINISSTSVLIISLIVFLCIIGVTFNVPAIRNSPYSMYL</sequence>
<reference evidence="2" key="1">
    <citation type="journal article" date="2021" name="Viruses">
        <title>Identification and Full Characterisation of Two Novel Crustacean Infecting Members of the Family Nudiviridae Provides Support for Two Subfamilies.</title>
        <authorList>
            <person name="Bateman K.S."/>
            <person name="Kerr R."/>
            <person name="Stentiford G.D."/>
            <person name="Bean T.P."/>
            <person name="Hooper C."/>
            <person name="Van Eynde B."/>
            <person name="Delbare D."/>
            <person name="Bojko J."/>
            <person name="Christiaens O."/>
            <person name="Taning C.N.T."/>
            <person name="Smagghe G."/>
            <person name="van Oers M.M."/>
            <person name="van Aerle R."/>
        </authorList>
    </citation>
    <scope>NUCLEOTIDE SEQUENCE</scope>
    <source>
        <strain evidence="2">AN1</strain>
    </source>
</reference>
<keyword evidence="3" id="KW-1185">Reference proteome</keyword>